<dbReference type="SUPFAM" id="SSF55811">
    <property type="entry name" value="Nudix"/>
    <property type="match status" value="1"/>
</dbReference>
<feature type="domain" description="Nudix hydrolase" evidence="3">
    <location>
        <begin position="121"/>
        <end position="248"/>
    </location>
</feature>
<dbReference type="PANTHER" id="PTHR21340">
    <property type="entry name" value="DIADENOSINE 5,5-P1,P4-TETRAPHOSPHATE PYROPHOSPHOHYDROLASE MUTT"/>
    <property type="match status" value="1"/>
</dbReference>
<evidence type="ECO:0000256" key="1">
    <source>
        <dbReference type="ARBA" id="ARBA00022801"/>
    </source>
</evidence>
<dbReference type="PANTHER" id="PTHR21340:SF0">
    <property type="entry name" value="BIS(5'-NUCLEOSYL)-TETRAPHOSPHATASE [ASYMMETRICAL]"/>
    <property type="match status" value="1"/>
</dbReference>
<evidence type="ECO:0000256" key="2">
    <source>
        <dbReference type="RuleBase" id="RU003476"/>
    </source>
</evidence>
<evidence type="ECO:0000259" key="3">
    <source>
        <dbReference type="PROSITE" id="PS51462"/>
    </source>
</evidence>
<sequence length="258" mass="30003">MRHKFINNTYPLKQSLYLILPIDILTNYMIIFFDDRPVTVVRTNELSQSDTAHFDHIVDLRLTKLRTIHLSGHVLLLNVNTSTAEYVIGMLQSQPPEELLSITLATRDKSAIVDKIKGMFKVIKAAGGVVTKNHKWLLMYRRKKWDLPKGKLDKGERSKTAALREIEEETGVKAVLREKICTTWHTYTFNNSRILKRTKWYLLDCVDDSRMAPQAEEEIEKLEWLDPRQAQAILVNSFSSIRYVVECLQNMQNLTERL</sequence>
<dbReference type="GO" id="GO:0004081">
    <property type="term" value="F:bis(5'-nucleosyl)-tetraphosphatase (asymmetrical) activity"/>
    <property type="evidence" value="ECO:0007669"/>
    <property type="project" value="TreeGrafter"/>
</dbReference>
<dbReference type="InterPro" id="IPR020084">
    <property type="entry name" value="NUDIX_hydrolase_CS"/>
</dbReference>
<comment type="caution">
    <text evidence="4">The sequence shown here is derived from an EMBL/GenBank/DDBJ whole genome shotgun (WGS) entry which is preliminary data.</text>
</comment>
<dbReference type="CDD" id="cd03673">
    <property type="entry name" value="NUDIX_Ap6A_hydrolase"/>
    <property type="match status" value="1"/>
</dbReference>
<comment type="similarity">
    <text evidence="2">Belongs to the Nudix hydrolase family.</text>
</comment>
<dbReference type="InterPro" id="IPR051325">
    <property type="entry name" value="Nudix_hydrolase_domain"/>
</dbReference>
<dbReference type="PROSITE" id="PS51462">
    <property type="entry name" value="NUDIX"/>
    <property type="match status" value="1"/>
</dbReference>
<proteinExistence type="inferred from homology"/>
<keyword evidence="1 2" id="KW-0378">Hydrolase</keyword>
<dbReference type="GO" id="GO:0006754">
    <property type="term" value="P:ATP biosynthetic process"/>
    <property type="evidence" value="ECO:0007669"/>
    <property type="project" value="TreeGrafter"/>
</dbReference>
<dbReference type="Proteomes" id="UP000557307">
    <property type="component" value="Unassembled WGS sequence"/>
</dbReference>
<dbReference type="EMBL" id="JACHGF010000002">
    <property type="protein sequence ID" value="MBB5283503.1"/>
    <property type="molecule type" value="Genomic_DNA"/>
</dbReference>
<dbReference type="InterPro" id="IPR020476">
    <property type="entry name" value="Nudix_hydrolase"/>
</dbReference>
<dbReference type="GO" id="GO:0006167">
    <property type="term" value="P:AMP biosynthetic process"/>
    <property type="evidence" value="ECO:0007669"/>
    <property type="project" value="TreeGrafter"/>
</dbReference>
<dbReference type="InterPro" id="IPR015797">
    <property type="entry name" value="NUDIX_hydrolase-like_dom_sf"/>
</dbReference>
<evidence type="ECO:0000313" key="4">
    <source>
        <dbReference type="EMBL" id="MBB5283503.1"/>
    </source>
</evidence>
<gene>
    <name evidence="4" type="ORF">HNQ92_001629</name>
</gene>
<dbReference type="InterPro" id="IPR000086">
    <property type="entry name" value="NUDIX_hydrolase_dom"/>
</dbReference>
<dbReference type="Gene3D" id="3.90.79.10">
    <property type="entry name" value="Nucleoside Triphosphate Pyrophosphohydrolase"/>
    <property type="match status" value="1"/>
</dbReference>
<evidence type="ECO:0000313" key="5">
    <source>
        <dbReference type="Proteomes" id="UP000557307"/>
    </source>
</evidence>
<dbReference type="AlphaFoldDB" id="A0A840TQI7"/>
<keyword evidence="5" id="KW-1185">Reference proteome</keyword>
<organism evidence="4 5">
    <name type="scientific">Rhabdobacter roseus</name>
    <dbReference type="NCBI Taxonomy" id="1655419"/>
    <lineage>
        <taxon>Bacteria</taxon>
        <taxon>Pseudomonadati</taxon>
        <taxon>Bacteroidota</taxon>
        <taxon>Cytophagia</taxon>
        <taxon>Cytophagales</taxon>
        <taxon>Cytophagaceae</taxon>
        <taxon>Rhabdobacter</taxon>
    </lineage>
</organism>
<dbReference type="Pfam" id="PF00293">
    <property type="entry name" value="NUDIX"/>
    <property type="match status" value="1"/>
</dbReference>
<accession>A0A840TQI7</accession>
<dbReference type="RefSeq" id="WP_343062975.1">
    <property type="nucleotide sequence ID" value="NZ_JACHGF010000002.1"/>
</dbReference>
<dbReference type="PROSITE" id="PS00893">
    <property type="entry name" value="NUDIX_BOX"/>
    <property type="match status" value="1"/>
</dbReference>
<name>A0A840TQI7_9BACT</name>
<reference evidence="4 5" key="1">
    <citation type="submission" date="2020-08" db="EMBL/GenBank/DDBJ databases">
        <title>Genomic Encyclopedia of Type Strains, Phase IV (KMG-IV): sequencing the most valuable type-strain genomes for metagenomic binning, comparative biology and taxonomic classification.</title>
        <authorList>
            <person name="Goeker M."/>
        </authorList>
    </citation>
    <scope>NUCLEOTIDE SEQUENCE [LARGE SCALE GENOMIC DNA]</scope>
    <source>
        <strain evidence="4 5">DSM 105074</strain>
    </source>
</reference>
<dbReference type="PRINTS" id="PR00502">
    <property type="entry name" value="NUDIXFAMILY"/>
</dbReference>
<protein>
    <submittedName>
        <fullName evidence="4">8-oxo-dGTP pyrophosphatase MutT (NUDIX family)</fullName>
    </submittedName>
</protein>